<dbReference type="SUPFAM" id="SSF47473">
    <property type="entry name" value="EF-hand"/>
    <property type="match status" value="1"/>
</dbReference>
<evidence type="ECO:0000256" key="3">
    <source>
        <dbReference type="ARBA" id="ARBA00022837"/>
    </source>
</evidence>
<dbReference type="AlphaFoldDB" id="A0A7S3GPS7"/>
<dbReference type="FunFam" id="1.10.238.10:FF:000001">
    <property type="entry name" value="Calmodulin 1"/>
    <property type="match status" value="1"/>
</dbReference>
<dbReference type="CDD" id="cd00051">
    <property type="entry name" value="EFh"/>
    <property type="match status" value="1"/>
</dbReference>
<dbReference type="InterPro" id="IPR050230">
    <property type="entry name" value="CALM/Myosin/TropC-like"/>
</dbReference>
<dbReference type="GO" id="GO:0005509">
    <property type="term" value="F:calcium ion binding"/>
    <property type="evidence" value="ECO:0007669"/>
    <property type="project" value="InterPro"/>
</dbReference>
<feature type="domain" description="EF-hand" evidence="4">
    <location>
        <begin position="94"/>
        <end position="129"/>
    </location>
</feature>
<reference evidence="6" key="1">
    <citation type="submission" date="2021-01" db="EMBL/GenBank/DDBJ databases">
        <authorList>
            <person name="Corre E."/>
            <person name="Pelletier E."/>
            <person name="Niang G."/>
            <person name="Scheremetjew M."/>
            <person name="Finn R."/>
            <person name="Kale V."/>
            <person name="Holt S."/>
            <person name="Cochrane G."/>
            <person name="Meng A."/>
            <person name="Brown T."/>
            <person name="Cohen L."/>
        </authorList>
    </citation>
    <scope>NUCLEOTIDE SEQUENCE</scope>
    <source>
        <strain evidence="6">CCAP 955/1</strain>
    </source>
</reference>
<dbReference type="Pfam" id="PF13499">
    <property type="entry name" value="EF-hand_7"/>
    <property type="match status" value="1"/>
</dbReference>
<dbReference type="InterPro" id="IPR002048">
    <property type="entry name" value="EF_hand_dom"/>
</dbReference>
<accession>A0A7S3GPS7</accession>
<sequence>MSKGEPKSDKKKGNNSEMVRQMLTKDMTIELEETFNMLADSAGKMAHQKLPLALKALGMTLNESNEAAGSFQQEDITIDKFLQIVTDCMRHPNWAANEMNESFALFDKDGNGFIEPPELKRVFNKLDEKLSETELKDQLREFDIDGDLQMVIAEYYKMISSVKGSDFIFEED</sequence>
<protein>
    <recommendedName>
        <fullName evidence="1">Calmodulin</fullName>
    </recommendedName>
</protein>
<organism evidence="6">
    <name type="scientific">Spumella elongata</name>
    <dbReference type="NCBI Taxonomy" id="89044"/>
    <lineage>
        <taxon>Eukaryota</taxon>
        <taxon>Sar</taxon>
        <taxon>Stramenopiles</taxon>
        <taxon>Ochrophyta</taxon>
        <taxon>Chrysophyceae</taxon>
        <taxon>Chromulinales</taxon>
        <taxon>Chromulinaceae</taxon>
        <taxon>Spumella</taxon>
    </lineage>
</organism>
<evidence type="ECO:0000256" key="1">
    <source>
        <dbReference type="ARBA" id="ARBA00020786"/>
    </source>
</evidence>
<proteinExistence type="predicted"/>
<evidence type="ECO:0000313" key="5">
    <source>
        <dbReference type="EMBL" id="CAE0273070.1"/>
    </source>
</evidence>
<evidence type="ECO:0000259" key="4">
    <source>
        <dbReference type="PROSITE" id="PS50222"/>
    </source>
</evidence>
<dbReference type="InterPro" id="IPR018247">
    <property type="entry name" value="EF_Hand_1_Ca_BS"/>
</dbReference>
<dbReference type="EMBL" id="HBIC01003563">
    <property type="protein sequence ID" value="CAE0273070.1"/>
    <property type="molecule type" value="Transcribed_RNA"/>
</dbReference>
<dbReference type="EMBL" id="HBIC01003564">
    <property type="protein sequence ID" value="CAE0273071.1"/>
    <property type="molecule type" value="Transcribed_RNA"/>
</dbReference>
<dbReference type="PROSITE" id="PS00018">
    <property type="entry name" value="EF_HAND_1"/>
    <property type="match status" value="1"/>
</dbReference>
<dbReference type="Gene3D" id="1.10.238.10">
    <property type="entry name" value="EF-hand"/>
    <property type="match status" value="1"/>
</dbReference>
<dbReference type="PANTHER" id="PTHR23048">
    <property type="entry name" value="MYOSIN LIGHT CHAIN 1, 3"/>
    <property type="match status" value="1"/>
</dbReference>
<gene>
    <name evidence="5" type="ORF">SELO1098_LOCUS1896</name>
    <name evidence="6" type="ORF">SELO1098_LOCUS1897</name>
</gene>
<name>A0A7S3GPS7_9STRA</name>
<evidence type="ECO:0000256" key="2">
    <source>
        <dbReference type="ARBA" id="ARBA00022737"/>
    </source>
</evidence>
<dbReference type="PROSITE" id="PS50222">
    <property type="entry name" value="EF_HAND_2"/>
    <property type="match status" value="1"/>
</dbReference>
<keyword evidence="2" id="KW-0677">Repeat</keyword>
<dbReference type="SMART" id="SM00054">
    <property type="entry name" value="EFh"/>
    <property type="match status" value="2"/>
</dbReference>
<dbReference type="PANTHER" id="PTHR23048:SF0">
    <property type="entry name" value="CALMODULIN LIKE 3"/>
    <property type="match status" value="1"/>
</dbReference>
<dbReference type="GO" id="GO:0016460">
    <property type="term" value="C:myosin II complex"/>
    <property type="evidence" value="ECO:0007669"/>
    <property type="project" value="TreeGrafter"/>
</dbReference>
<evidence type="ECO:0000313" key="6">
    <source>
        <dbReference type="EMBL" id="CAE0273071.1"/>
    </source>
</evidence>
<dbReference type="InterPro" id="IPR011992">
    <property type="entry name" value="EF-hand-dom_pair"/>
</dbReference>
<keyword evidence="3" id="KW-0106">Calcium</keyword>